<feature type="signal peptide" evidence="1">
    <location>
        <begin position="1"/>
        <end position="23"/>
    </location>
</feature>
<evidence type="ECO:0000256" key="1">
    <source>
        <dbReference type="SAM" id="SignalP"/>
    </source>
</evidence>
<dbReference type="RefSeq" id="WP_181885721.1">
    <property type="nucleotide sequence ID" value="NZ_CP059472.1"/>
</dbReference>
<gene>
    <name evidence="3" type="ORF">H1R16_03020</name>
    <name evidence="2" type="ORF">H2507_00255</name>
</gene>
<evidence type="ECO:0000313" key="4">
    <source>
        <dbReference type="Proteomes" id="UP000515349"/>
    </source>
</evidence>
<accession>A0A7D7LQQ6</accession>
<keyword evidence="1" id="KW-0732">Signal</keyword>
<reference evidence="2" key="3">
    <citation type="submission" date="2020-07" db="EMBL/GenBank/DDBJ databases">
        <authorList>
            <person name="Yang C."/>
        </authorList>
    </citation>
    <scope>NUCLEOTIDE SEQUENCE</scope>
    <source>
        <strain evidence="2">Cx-624</strain>
    </source>
</reference>
<reference evidence="3 4" key="1">
    <citation type="submission" date="2020-07" db="EMBL/GenBank/DDBJ databases">
        <title>Chryseobacterium sp.cx-624.</title>
        <authorList>
            <person name="Yang C."/>
        </authorList>
    </citation>
    <scope>NUCLEOTIDE SEQUENCE [LARGE SCALE GENOMIC DNA]</scope>
    <source>
        <strain evidence="4">cx-624</strain>
        <strain evidence="3">Cx-624</strain>
    </source>
</reference>
<proteinExistence type="predicted"/>
<dbReference type="Proteomes" id="UP000515349">
    <property type="component" value="Chromosome"/>
</dbReference>
<name>A0A7D7LQQ6_9FLAO</name>
<dbReference type="Proteomes" id="UP000539710">
    <property type="component" value="Unassembled WGS sequence"/>
</dbReference>
<reference evidence="5" key="2">
    <citation type="submission" date="2020-07" db="EMBL/GenBank/DDBJ databases">
        <title>Flavobacterium sp. xlx-214.</title>
        <authorList>
            <person name="Yang C."/>
        </authorList>
    </citation>
    <scope>NUCLEOTIDE SEQUENCE [LARGE SCALE GENOMIC DNA]</scope>
    <source>
        <strain evidence="5">CX-624</strain>
    </source>
</reference>
<sequence length="183" mass="18503">MKNQFAIAALTFGAIVLGTNVQAQNSTATTTVNITLSDVISIDAGSTAITGVVAFNYATAADYNSEKTVPQANALKITSTKPFNVKVKAGGANFVHGTTATNIIPVDVLTIKAASNAGTMGGTKSAVVLSSSDQNLVTNAPLGSALTLNLDYTIPAAQSSSAKILGKPAGTYTQTVTYTATAL</sequence>
<feature type="chain" id="PRO_5044656228" evidence="1">
    <location>
        <begin position="24"/>
        <end position="183"/>
    </location>
</feature>
<evidence type="ECO:0000313" key="5">
    <source>
        <dbReference type="Proteomes" id="UP000539710"/>
    </source>
</evidence>
<keyword evidence="5" id="KW-1185">Reference proteome</keyword>
<evidence type="ECO:0000313" key="2">
    <source>
        <dbReference type="EMBL" id="MBA5245593.1"/>
    </source>
</evidence>
<dbReference type="EMBL" id="CP059472">
    <property type="protein sequence ID" value="QMS98996.1"/>
    <property type="molecule type" value="Genomic_DNA"/>
</dbReference>
<protein>
    <submittedName>
        <fullName evidence="3">Peptidoglycan-binding protein LysM</fullName>
    </submittedName>
</protein>
<organism evidence="3 4">
    <name type="scientific">Marnyiella aurantia</name>
    <dbReference type="NCBI Taxonomy" id="2758037"/>
    <lineage>
        <taxon>Bacteria</taxon>
        <taxon>Pseudomonadati</taxon>
        <taxon>Bacteroidota</taxon>
        <taxon>Flavobacteriia</taxon>
        <taxon>Flavobacteriales</taxon>
        <taxon>Weeksellaceae</taxon>
        <taxon>Marnyiella</taxon>
    </lineage>
</organism>
<dbReference type="AlphaFoldDB" id="A0A7D7LQQ6"/>
<evidence type="ECO:0000313" key="3">
    <source>
        <dbReference type="EMBL" id="QMS98996.1"/>
    </source>
</evidence>
<dbReference type="KEGG" id="cbau:H1R16_03020"/>
<dbReference type="EMBL" id="JACEUX010000001">
    <property type="protein sequence ID" value="MBA5245593.1"/>
    <property type="molecule type" value="Genomic_DNA"/>
</dbReference>